<dbReference type="Proteomes" id="UP000828390">
    <property type="component" value="Unassembled WGS sequence"/>
</dbReference>
<reference evidence="2" key="1">
    <citation type="journal article" date="2019" name="bioRxiv">
        <title>The Genome of the Zebra Mussel, Dreissena polymorpha: A Resource for Invasive Species Research.</title>
        <authorList>
            <person name="McCartney M.A."/>
            <person name="Auch B."/>
            <person name="Kono T."/>
            <person name="Mallez S."/>
            <person name="Zhang Y."/>
            <person name="Obille A."/>
            <person name="Becker A."/>
            <person name="Abrahante J.E."/>
            <person name="Garbe J."/>
            <person name="Badalamenti J.P."/>
            <person name="Herman A."/>
            <person name="Mangelson H."/>
            <person name="Liachko I."/>
            <person name="Sullivan S."/>
            <person name="Sone E.D."/>
            <person name="Koren S."/>
            <person name="Silverstein K.A.T."/>
            <person name="Beckman K.B."/>
            <person name="Gohl D.M."/>
        </authorList>
    </citation>
    <scope>NUCLEOTIDE SEQUENCE</scope>
    <source>
        <strain evidence="2">Duluth1</strain>
        <tissue evidence="2">Whole animal</tissue>
    </source>
</reference>
<evidence type="ECO:0000313" key="2">
    <source>
        <dbReference type="EMBL" id="KAH3692962.1"/>
    </source>
</evidence>
<evidence type="ECO:0000256" key="1">
    <source>
        <dbReference type="SAM" id="MobiDB-lite"/>
    </source>
</evidence>
<gene>
    <name evidence="2" type="ORF">DPMN_193299</name>
</gene>
<name>A0A9D3Y316_DREPO</name>
<evidence type="ECO:0000313" key="3">
    <source>
        <dbReference type="Proteomes" id="UP000828390"/>
    </source>
</evidence>
<protein>
    <submittedName>
        <fullName evidence="2">Uncharacterized protein</fullName>
    </submittedName>
</protein>
<sequence length="96" mass="11242">MPRQEQTRRNSANDRGVPRHDAEGILVVDAEDLTFEVFKRKAKCSMKWGAEDYEERIIITRGYVWIRCKDHSKTVPDDTSINKAMTLQKLIDFSRK</sequence>
<reference evidence="2" key="2">
    <citation type="submission" date="2020-11" db="EMBL/GenBank/DDBJ databases">
        <authorList>
            <person name="McCartney M.A."/>
            <person name="Auch B."/>
            <person name="Kono T."/>
            <person name="Mallez S."/>
            <person name="Becker A."/>
            <person name="Gohl D.M."/>
            <person name="Silverstein K.A.T."/>
            <person name="Koren S."/>
            <person name="Bechman K.B."/>
            <person name="Herman A."/>
            <person name="Abrahante J.E."/>
            <person name="Garbe J."/>
        </authorList>
    </citation>
    <scope>NUCLEOTIDE SEQUENCE</scope>
    <source>
        <strain evidence="2">Duluth1</strain>
        <tissue evidence="2">Whole animal</tissue>
    </source>
</reference>
<proteinExistence type="predicted"/>
<dbReference type="EMBL" id="JAIWYP010000018">
    <property type="protein sequence ID" value="KAH3692962.1"/>
    <property type="molecule type" value="Genomic_DNA"/>
</dbReference>
<feature type="region of interest" description="Disordered" evidence="1">
    <location>
        <begin position="1"/>
        <end position="20"/>
    </location>
</feature>
<comment type="caution">
    <text evidence="2">The sequence shown here is derived from an EMBL/GenBank/DDBJ whole genome shotgun (WGS) entry which is preliminary data.</text>
</comment>
<dbReference type="AlphaFoldDB" id="A0A9D3Y316"/>
<organism evidence="2 3">
    <name type="scientific">Dreissena polymorpha</name>
    <name type="common">Zebra mussel</name>
    <name type="synonym">Mytilus polymorpha</name>
    <dbReference type="NCBI Taxonomy" id="45954"/>
    <lineage>
        <taxon>Eukaryota</taxon>
        <taxon>Metazoa</taxon>
        <taxon>Spiralia</taxon>
        <taxon>Lophotrochozoa</taxon>
        <taxon>Mollusca</taxon>
        <taxon>Bivalvia</taxon>
        <taxon>Autobranchia</taxon>
        <taxon>Heteroconchia</taxon>
        <taxon>Euheterodonta</taxon>
        <taxon>Imparidentia</taxon>
        <taxon>Neoheterodontei</taxon>
        <taxon>Myida</taxon>
        <taxon>Dreissenoidea</taxon>
        <taxon>Dreissenidae</taxon>
        <taxon>Dreissena</taxon>
    </lineage>
</organism>
<accession>A0A9D3Y316</accession>
<keyword evidence="3" id="KW-1185">Reference proteome</keyword>